<accession>A0ABQ2D9L8</accession>
<dbReference type="Pfam" id="PF04531">
    <property type="entry name" value="Phage_holin_1"/>
    <property type="match status" value="1"/>
</dbReference>
<evidence type="ECO:0000256" key="1">
    <source>
        <dbReference type="SAM" id="Phobius"/>
    </source>
</evidence>
<comment type="caution">
    <text evidence="2">The sequence shown here is derived from an EMBL/GenBank/DDBJ whole genome shotgun (WGS) entry which is preliminary data.</text>
</comment>
<dbReference type="Proteomes" id="UP000634435">
    <property type="component" value="Unassembled WGS sequence"/>
</dbReference>
<dbReference type="EMBL" id="BMPN01000001">
    <property type="protein sequence ID" value="GGJ48414.1"/>
    <property type="molecule type" value="Genomic_DNA"/>
</dbReference>
<evidence type="ECO:0000313" key="3">
    <source>
        <dbReference type="Proteomes" id="UP000634435"/>
    </source>
</evidence>
<keyword evidence="3" id="KW-1185">Reference proteome</keyword>
<gene>
    <name evidence="2" type="ORF">GCM10007111_08120</name>
</gene>
<evidence type="ECO:0000313" key="2">
    <source>
        <dbReference type="EMBL" id="GGJ48414.1"/>
    </source>
</evidence>
<dbReference type="RefSeq" id="WP_188942100.1">
    <property type="nucleotide sequence ID" value="NZ_BMPN01000001.1"/>
</dbReference>
<organism evidence="2 3">
    <name type="scientific">Virgibacillus kapii</name>
    <dbReference type="NCBI Taxonomy" id="1638645"/>
    <lineage>
        <taxon>Bacteria</taxon>
        <taxon>Bacillati</taxon>
        <taxon>Bacillota</taxon>
        <taxon>Bacilli</taxon>
        <taxon>Bacillales</taxon>
        <taxon>Bacillaceae</taxon>
        <taxon>Virgibacillus</taxon>
    </lineage>
</organism>
<keyword evidence="1" id="KW-0812">Transmembrane</keyword>
<keyword evidence="1" id="KW-0472">Membrane</keyword>
<name>A0ABQ2D9L8_9BACI</name>
<feature type="transmembrane region" description="Helical" evidence="1">
    <location>
        <begin position="12"/>
        <end position="33"/>
    </location>
</feature>
<reference evidence="3" key="1">
    <citation type="journal article" date="2019" name="Int. J. Syst. Evol. Microbiol.">
        <title>The Global Catalogue of Microorganisms (GCM) 10K type strain sequencing project: providing services to taxonomists for standard genome sequencing and annotation.</title>
        <authorList>
            <consortium name="The Broad Institute Genomics Platform"/>
            <consortium name="The Broad Institute Genome Sequencing Center for Infectious Disease"/>
            <person name="Wu L."/>
            <person name="Ma J."/>
        </authorList>
    </citation>
    <scope>NUCLEOTIDE SEQUENCE [LARGE SCALE GENOMIC DNA]</scope>
    <source>
        <strain evidence="3">JCM 30071</strain>
    </source>
</reference>
<protein>
    <recommendedName>
        <fullName evidence="4">Holin</fullName>
    </recommendedName>
</protein>
<keyword evidence="1" id="KW-1133">Transmembrane helix</keyword>
<dbReference type="InterPro" id="IPR006485">
    <property type="entry name" value="Phage-like_holin"/>
</dbReference>
<evidence type="ECO:0008006" key="4">
    <source>
        <dbReference type="Google" id="ProtNLM"/>
    </source>
</evidence>
<sequence>MKNINWKVRFSNPVFLAQLVLSVLAPITLYFGVTYEELNTWGKLGQVLFDAVRNPYVLSGVAVSVYNAVNDPTTAGVIKDSIRAQGYEKPKKDVR</sequence>
<proteinExistence type="predicted"/>